<evidence type="ECO:0000256" key="4">
    <source>
        <dbReference type="ARBA" id="ARBA00022840"/>
    </source>
</evidence>
<evidence type="ECO:0000256" key="3">
    <source>
        <dbReference type="ARBA" id="ARBA00022777"/>
    </source>
</evidence>
<feature type="domain" description="Protein kinase" evidence="6">
    <location>
        <begin position="77"/>
        <end position="342"/>
    </location>
</feature>
<organism evidence="7 8">
    <name type="scientific">Mycena alexandri</name>
    <dbReference type="NCBI Taxonomy" id="1745969"/>
    <lineage>
        <taxon>Eukaryota</taxon>
        <taxon>Fungi</taxon>
        <taxon>Dikarya</taxon>
        <taxon>Basidiomycota</taxon>
        <taxon>Agaricomycotina</taxon>
        <taxon>Agaricomycetes</taxon>
        <taxon>Agaricomycetidae</taxon>
        <taxon>Agaricales</taxon>
        <taxon>Marasmiineae</taxon>
        <taxon>Mycenaceae</taxon>
        <taxon>Mycena</taxon>
    </lineage>
</organism>
<dbReference type="InterPro" id="IPR008271">
    <property type="entry name" value="Ser/Thr_kinase_AS"/>
</dbReference>
<dbReference type="SUPFAM" id="SSF56112">
    <property type="entry name" value="Protein kinase-like (PK-like)"/>
    <property type="match status" value="1"/>
</dbReference>
<protein>
    <submittedName>
        <fullName evidence="7">Kinase-like domain-containing protein</fullName>
    </submittedName>
</protein>
<dbReference type="GO" id="GO:0005524">
    <property type="term" value="F:ATP binding"/>
    <property type="evidence" value="ECO:0007669"/>
    <property type="project" value="UniProtKB-KW"/>
</dbReference>
<reference evidence="7" key="1">
    <citation type="submission" date="2023-03" db="EMBL/GenBank/DDBJ databases">
        <title>Massive genome expansion in bonnet fungi (Mycena s.s.) driven by repeated elements and novel gene families across ecological guilds.</title>
        <authorList>
            <consortium name="Lawrence Berkeley National Laboratory"/>
            <person name="Harder C.B."/>
            <person name="Miyauchi S."/>
            <person name="Viragh M."/>
            <person name="Kuo A."/>
            <person name="Thoen E."/>
            <person name="Andreopoulos B."/>
            <person name="Lu D."/>
            <person name="Skrede I."/>
            <person name="Drula E."/>
            <person name="Henrissat B."/>
            <person name="Morin E."/>
            <person name="Kohler A."/>
            <person name="Barry K."/>
            <person name="LaButti K."/>
            <person name="Morin E."/>
            <person name="Salamov A."/>
            <person name="Lipzen A."/>
            <person name="Mereny Z."/>
            <person name="Hegedus B."/>
            <person name="Baldrian P."/>
            <person name="Stursova M."/>
            <person name="Weitz H."/>
            <person name="Taylor A."/>
            <person name="Grigoriev I.V."/>
            <person name="Nagy L.G."/>
            <person name="Martin F."/>
            <person name="Kauserud H."/>
        </authorList>
    </citation>
    <scope>NUCLEOTIDE SEQUENCE</scope>
    <source>
        <strain evidence="7">CBHHK200</strain>
    </source>
</reference>
<gene>
    <name evidence="7" type="ORF">C8F04DRAFT_974468</name>
</gene>
<dbReference type="PANTHER" id="PTHR44329">
    <property type="entry name" value="SERINE/THREONINE-PROTEIN KINASE TNNI3K-RELATED"/>
    <property type="match status" value="1"/>
</dbReference>
<dbReference type="AlphaFoldDB" id="A0AAD6S3Q0"/>
<evidence type="ECO:0000256" key="2">
    <source>
        <dbReference type="ARBA" id="ARBA00022741"/>
    </source>
</evidence>
<keyword evidence="2" id="KW-0547">Nucleotide-binding</keyword>
<evidence type="ECO:0000313" key="8">
    <source>
        <dbReference type="Proteomes" id="UP001218188"/>
    </source>
</evidence>
<evidence type="ECO:0000313" key="7">
    <source>
        <dbReference type="EMBL" id="KAJ7020294.1"/>
    </source>
</evidence>
<dbReference type="Pfam" id="PF07714">
    <property type="entry name" value="PK_Tyr_Ser-Thr"/>
    <property type="match status" value="1"/>
</dbReference>
<dbReference type="InterPro" id="IPR001245">
    <property type="entry name" value="Ser-Thr/Tyr_kinase_cat_dom"/>
</dbReference>
<evidence type="ECO:0000259" key="6">
    <source>
        <dbReference type="PROSITE" id="PS50011"/>
    </source>
</evidence>
<accession>A0AAD6S3Q0</accession>
<evidence type="ECO:0000256" key="1">
    <source>
        <dbReference type="ARBA" id="ARBA00022679"/>
    </source>
</evidence>
<dbReference type="Gene3D" id="1.10.510.10">
    <property type="entry name" value="Transferase(Phosphotransferase) domain 1"/>
    <property type="match status" value="1"/>
</dbReference>
<dbReference type="InterPro" id="IPR011009">
    <property type="entry name" value="Kinase-like_dom_sf"/>
</dbReference>
<dbReference type="GO" id="GO:0004674">
    <property type="term" value="F:protein serine/threonine kinase activity"/>
    <property type="evidence" value="ECO:0007669"/>
    <property type="project" value="TreeGrafter"/>
</dbReference>
<comment type="caution">
    <text evidence="7">The sequence shown here is derived from an EMBL/GenBank/DDBJ whole genome shotgun (WGS) entry which is preliminary data.</text>
</comment>
<keyword evidence="3 7" id="KW-0418">Kinase</keyword>
<dbReference type="SMART" id="SM00220">
    <property type="entry name" value="S_TKc"/>
    <property type="match status" value="1"/>
</dbReference>
<keyword evidence="1" id="KW-0808">Transferase</keyword>
<name>A0AAD6S3Q0_9AGAR</name>
<dbReference type="PANTHER" id="PTHR44329:SF288">
    <property type="entry name" value="MITOGEN-ACTIVATED PROTEIN KINASE KINASE KINASE 20"/>
    <property type="match status" value="1"/>
</dbReference>
<keyword evidence="8" id="KW-1185">Reference proteome</keyword>
<dbReference type="InterPro" id="IPR000719">
    <property type="entry name" value="Prot_kinase_dom"/>
</dbReference>
<proteinExistence type="predicted"/>
<dbReference type="Proteomes" id="UP001218188">
    <property type="component" value="Unassembled WGS sequence"/>
</dbReference>
<dbReference type="InterPro" id="IPR051681">
    <property type="entry name" value="Ser/Thr_Kinases-Pseudokinases"/>
</dbReference>
<dbReference type="PROSITE" id="PS50011">
    <property type="entry name" value="PROTEIN_KINASE_DOM"/>
    <property type="match status" value="1"/>
</dbReference>
<feature type="region of interest" description="Disordered" evidence="5">
    <location>
        <begin position="344"/>
        <end position="368"/>
    </location>
</feature>
<evidence type="ECO:0000256" key="5">
    <source>
        <dbReference type="SAM" id="MobiDB-lite"/>
    </source>
</evidence>
<feature type="compositionally biased region" description="Polar residues" evidence="5">
    <location>
        <begin position="357"/>
        <end position="368"/>
    </location>
</feature>
<sequence length="400" mass="45579">MRGDICVNLVGLLGNKATYKRFLSRRNTSAQHLLDLLQDLLDDDSSTQFARPFLIRALLRLSRVSGRHPRCFSILDLKTEGQVDAGNYSDVWKGSVQGEEVCIKIMRLFKTSDIEVLLQEFGREALLWRQLNHPNVLPFFGLYYLEKRLCLISPWMANGNIFEYLRKRRLSVNRLSFVLDVALGVEYLHNNHVVHGDLKSANILVSPSGRACIADFGLSYITNPMTFRFTHLTVERGRGGTLRYQAPELFKDEMNHSGSDIYAFACVCYEIMTGKVPFYEIAKDPAVMAKVLAGTKPSKPSSWSTPLFEQFWQFLQDCWNTVPELRPTATQIVKRLRGSPFQLEMPQGVPDWDEKSTSNARRSLQPQPPTISKAQLEMLIFGRGCYGSCTECDGRAWAWF</sequence>
<dbReference type="PROSITE" id="PS00108">
    <property type="entry name" value="PROTEIN_KINASE_ST"/>
    <property type="match status" value="1"/>
</dbReference>
<keyword evidence="4" id="KW-0067">ATP-binding</keyword>
<dbReference type="EMBL" id="JARJCM010000268">
    <property type="protein sequence ID" value="KAJ7020294.1"/>
    <property type="molecule type" value="Genomic_DNA"/>
</dbReference>